<organism evidence="1 2">
    <name type="scientific">Microbulbifer bruguierae</name>
    <dbReference type="NCBI Taxonomy" id="3029061"/>
    <lineage>
        <taxon>Bacteria</taxon>
        <taxon>Pseudomonadati</taxon>
        <taxon>Pseudomonadota</taxon>
        <taxon>Gammaproteobacteria</taxon>
        <taxon>Cellvibrionales</taxon>
        <taxon>Microbulbiferaceae</taxon>
        <taxon>Microbulbifer</taxon>
    </lineage>
</organism>
<dbReference type="Proteomes" id="UP001236500">
    <property type="component" value="Chromosome"/>
</dbReference>
<evidence type="ECO:0000313" key="1">
    <source>
        <dbReference type="EMBL" id="WGL16978.1"/>
    </source>
</evidence>
<evidence type="ECO:0000313" key="2">
    <source>
        <dbReference type="Proteomes" id="UP001236500"/>
    </source>
</evidence>
<gene>
    <name evidence="1" type="ORF">PVT68_01445</name>
</gene>
<dbReference type="EMBL" id="CP118605">
    <property type="protein sequence ID" value="WGL16978.1"/>
    <property type="molecule type" value="Genomic_DNA"/>
</dbReference>
<keyword evidence="2" id="KW-1185">Reference proteome</keyword>
<dbReference type="RefSeq" id="WP_280320797.1">
    <property type="nucleotide sequence ID" value="NZ_CP118605.1"/>
</dbReference>
<sequence>MNYGFTKLATNWNEKEMNGIGVRLIKAILFFVPRTNPDQEKLYPSVAKWLIEIDESGIPIREIGMDKNNAPLFAAPNNRNFGLWTDSNKRFEVGELEPSTKEEFESLWQRVVQNA</sequence>
<proteinExistence type="predicted"/>
<accession>A0ABY8NDU0</accession>
<protein>
    <submittedName>
        <fullName evidence="1">Uncharacterized protein</fullName>
    </submittedName>
</protein>
<reference evidence="1 2" key="1">
    <citation type="submission" date="2023-02" db="EMBL/GenBank/DDBJ databases">
        <title>Description and genomic characterization of Microbulbifer bruguierae sp. nov., isolated from the sediment of mangrove plant Bruguiera sexangula.</title>
        <authorList>
            <person name="Long M."/>
        </authorList>
    </citation>
    <scope>NUCLEOTIDE SEQUENCE [LARGE SCALE GENOMIC DNA]</scope>
    <source>
        <strain evidence="1 2">H12</strain>
    </source>
</reference>
<name>A0ABY8NDU0_9GAMM</name>